<feature type="non-terminal residue" evidence="2">
    <location>
        <position position="111"/>
    </location>
</feature>
<name>X1F8P2_9ZZZZ</name>
<sequence>VELSQSADGSVKASTHYDKSGIRFLSTWRPCKVDYDVRVPEDCSLKLRGVSNSAVIEGISGRMDLSTVSGDLDCRSLSGEFKVKTVSGDISGESLSGPIQLEAVSGDIKLK</sequence>
<dbReference type="InterPro" id="IPR025164">
    <property type="entry name" value="Toastrack_DUF4097"/>
</dbReference>
<evidence type="ECO:0000259" key="1">
    <source>
        <dbReference type="Pfam" id="PF13349"/>
    </source>
</evidence>
<gene>
    <name evidence="2" type="ORF">S03H2_26367</name>
</gene>
<dbReference type="Pfam" id="PF13349">
    <property type="entry name" value="DUF4097"/>
    <property type="match status" value="1"/>
</dbReference>
<accession>X1F8P2</accession>
<protein>
    <recommendedName>
        <fullName evidence="1">DUF4097 domain-containing protein</fullName>
    </recommendedName>
</protein>
<feature type="domain" description="DUF4097" evidence="1">
    <location>
        <begin position="62"/>
        <end position="110"/>
    </location>
</feature>
<reference evidence="2" key="1">
    <citation type="journal article" date="2014" name="Front. Microbiol.">
        <title>High frequency of phylogenetically diverse reductive dehalogenase-homologous genes in deep subseafloor sedimentary metagenomes.</title>
        <authorList>
            <person name="Kawai M."/>
            <person name="Futagami T."/>
            <person name="Toyoda A."/>
            <person name="Takaki Y."/>
            <person name="Nishi S."/>
            <person name="Hori S."/>
            <person name="Arai W."/>
            <person name="Tsubouchi T."/>
            <person name="Morono Y."/>
            <person name="Uchiyama I."/>
            <person name="Ito T."/>
            <person name="Fujiyama A."/>
            <person name="Inagaki F."/>
            <person name="Takami H."/>
        </authorList>
    </citation>
    <scope>NUCLEOTIDE SEQUENCE</scope>
    <source>
        <strain evidence="2">Expedition CK06-06</strain>
    </source>
</reference>
<dbReference type="EMBL" id="BARU01015261">
    <property type="protein sequence ID" value="GAH41966.1"/>
    <property type="molecule type" value="Genomic_DNA"/>
</dbReference>
<dbReference type="AlphaFoldDB" id="X1F8P2"/>
<comment type="caution">
    <text evidence="2">The sequence shown here is derived from an EMBL/GenBank/DDBJ whole genome shotgun (WGS) entry which is preliminary data.</text>
</comment>
<organism evidence="2">
    <name type="scientific">marine sediment metagenome</name>
    <dbReference type="NCBI Taxonomy" id="412755"/>
    <lineage>
        <taxon>unclassified sequences</taxon>
        <taxon>metagenomes</taxon>
        <taxon>ecological metagenomes</taxon>
    </lineage>
</organism>
<proteinExistence type="predicted"/>
<evidence type="ECO:0000313" key="2">
    <source>
        <dbReference type="EMBL" id="GAH41966.1"/>
    </source>
</evidence>
<feature type="non-terminal residue" evidence="2">
    <location>
        <position position="1"/>
    </location>
</feature>